<evidence type="ECO:0000313" key="3">
    <source>
        <dbReference type="Proteomes" id="UP000244880"/>
    </source>
</evidence>
<dbReference type="InterPro" id="IPR023614">
    <property type="entry name" value="Porin_dom_sf"/>
</dbReference>
<evidence type="ECO:0000313" key="2">
    <source>
        <dbReference type="EMBL" id="SPH21372.1"/>
    </source>
</evidence>
<evidence type="ECO:0008006" key="4">
    <source>
        <dbReference type="Google" id="ProtNLM"/>
    </source>
</evidence>
<feature type="signal peptide" evidence="1">
    <location>
        <begin position="1"/>
        <end position="23"/>
    </location>
</feature>
<evidence type="ECO:0000256" key="1">
    <source>
        <dbReference type="SAM" id="SignalP"/>
    </source>
</evidence>
<accession>A0A2R8BED1</accession>
<dbReference type="EMBL" id="OMOR01000001">
    <property type="protein sequence ID" value="SPH21372.1"/>
    <property type="molecule type" value="Genomic_DNA"/>
</dbReference>
<dbReference type="SUPFAM" id="SSF56935">
    <property type="entry name" value="Porins"/>
    <property type="match status" value="1"/>
</dbReference>
<keyword evidence="1" id="KW-0732">Signal</keyword>
<sequence length="317" mass="35909">MKILKHISALCFALLGTAQTTKAQDVYYYGSTVLFSKNNGGQYADSNGEKIGLGFQIDGQRLRFSSEITRLKLPFSIGTIVANAARFSAQYTFDNTLFFNASYNQDSSRLVDRVGRISTSETPDERRFAVGRETDTMRFGVGATFSKFDEKTDLFFEWFVRPQTYLAVQYTDTKFSDQMRFTAHHRADDLTLFAEAQFENQSNIIATGFRQQSIFVSAEHRSFKNLALTAQLYYANRDRTRFLNRQKGIAVGARYYFTPEFSTFLSVGHSSDWVKGIINDSGARVSFGLIMETSRPNAGFGLPARSETRNILQNPVY</sequence>
<keyword evidence="3" id="KW-1185">Reference proteome</keyword>
<proteinExistence type="predicted"/>
<gene>
    <name evidence="2" type="ORF">ASD8599_02124</name>
</gene>
<name>A0A2R8BED1_9RHOB</name>
<dbReference type="RefSeq" id="WP_108828450.1">
    <property type="nucleotide sequence ID" value="NZ_OMOR01000001.1"/>
</dbReference>
<protein>
    <recommendedName>
        <fullName evidence="4">Porin domain-containing protein</fullName>
    </recommendedName>
</protein>
<dbReference type="Gene3D" id="2.40.160.10">
    <property type="entry name" value="Porin"/>
    <property type="match status" value="1"/>
</dbReference>
<reference evidence="2 3" key="1">
    <citation type="submission" date="2018-03" db="EMBL/GenBank/DDBJ databases">
        <authorList>
            <person name="Keele B.F."/>
        </authorList>
    </citation>
    <scope>NUCLEOTIDE SEQUENCE [LARGE SCALE GENOMIC DNA]</scope>
    <source>
        <strain evidence="2 3">CECT 8599</strain>
    </source>
</reference>
<dbReference type="Proteomes" id="UP000244880">
    <property type="component" value="Unassembled WGS sequence"/>
</dbReference>
<dbReference type="AlphaFoldDB" id="A0A2R8BED1"/>
<feature type="chain" id="PRO_5015363500" description="Porin domain-containing protein" evidence="1">
    <location>
        <begin position="24"/>
        <end position="317"/>
    </location>
</feature>
<organism evidence="2 3">
    <name type="scientific">Ascidiaceihabitans donghaensis</name>
    <dbReference type="NCBI Taxonomy" id="1510460"/>
    <lineage>
        <taxon>Bacteria</taxon>
        <taxon>Pseudomonadati</taxon>
        <taxon>Pseudomonadota</taxon>
        <taxon>Alphaproteobacteria</taxon>
        <taxon>Rhodobacterales</taxon>
        <taxon>Paracoccaceae</taxon>
        <taxon>Ascidiaceihabitans</taxon>
    </lineage>
</organism>